<proteinExistence type="predicted"/>
<protein>
    <submittedName>
        <fullName evidence="2">Uncharacterized protein</fullName>
    </submittedName>
</protein>
<evidence type="ECO:0000256" key="1">
    <source>
        <dbReference type="SAM" id="MobiDB-lite"/>
    </source>
</evidence>
<evidence type="ECO:0000313" key="3">
    <source>
        <dbReference type="Proteomes" id="UP000176998"/>
    </source>
</evidence>
<dbReference type="OrthoDB" id="10477201at2759"/>
<dbReference type="AlphaFoldDB" id="A0A1G4AWY4"/>
<comment type="caution">
    <text evidence="2">The sequence shown here is derived from an EMBL/GenBank/DDBJ whole genome shotgun (WGS) entry which is preliminary data.</text>
</comment>
<evidence type="ECO:0000313" key="2">
    <source>
        <dbReference type="EMBL" id="OHE93670.1"/>
    </source>
</evidence>
<dbReference type="EMBL" id="MJBS01000114">
    <property type="protein sequence ID" value="OHE93670.1"/>
    <property type="molecule type" value="Genomic_DNA"/>
</dbReference>
<feature type="compositionally biased region" description="Basic and acidic residues" evidence="1">
    <location>
        <begin position="110"/>
        <end position="130"/>
    </location>
</feature>
<keyword evidence="3" id="KW-1185">Reference proteome</keyword>
<dbReference type="GeneID" id="34564124"/>
<dbReference type="RefSeq" id="XP_022470834.1">
    <property type="nucleotide sequence ID" value="XM_022622614.1"/>
</dbReference>
<dbReference type="Proteomes" id="UP000176998">
    <property type="component" value="Unassembled WGS sequence"/>
</dbReference>
<reference evidence="2 3" key="1">
    <citation type="submission" date="2016-09" db="EMBL/GenBank/DDBJ databases">
        <authorList>
            <person name="Capua I."/>
            <person name="De Benedictis P."/>
            <person name="Joannis T."/>
            <person name="Lombin L.H."/>
            <person name="Cattoli G."/>
        </authorList>
    </citation>
    <scope>NUCLEOTIDE SEQUENCE [LARGE SCALE GENOMIC DNA]</scope>
    <source>
        <strain evidence="2 3">IMI 309357</strain>
    </source>
</reference>
<feature type="non-terminal residue" evidence="2">
    <location>
        <position position="1"/>
    </location>
</feature>
<sequence length="130" mass="14836">RHGSRDNACQKLARNALSSVRKLSPHDPSPYGSVMRLHRYGYHTHAAHDFRHTVMDVDFRPDQDGLGPTERAPEQSFCFRTLAVLHLPRPPSWPDGERGRCSESQQPQDGQEREGPRGHDQDHQPHERCG</sequence>
<feature type="region of interest" description="Disordered" evidence="1">
    <location>
        <begin position="88"/>
        <end position="130"/>
    </location>
</feature>
<accession>A0A1G4AWY4</accession>
<organism evidence="2 3">
    <name type="scientific">Colletotrichum orchidophilum</name>
    <dbReference type="NCBI Taxonomy" id="1209926"/>
    <lineage>
        <taxon>Eukaryota</taxon>
        <taxon>Fungi</taxon>
        <taxon>Dikarya</taxon>
        <taxon>Ascomycota</taxon>
        <taxon>Pezizomycotina</taxon>
        <taxon>Sordariomycetes</taxon>
        <taxon>Hypocreomycetidae</taxon>
        <taxon>Glomerellales</taxon>
        <taxon>Glomerellaceae</taxon>
        <taxon>Colletotrichum</taxon>
    </lineage>
</organism>
<name>A0A1G4AWY4_9PEZI</name>
<gene>
    <name evidence="2" type="ORF">CORC01_10987</name>
</gene>